<dbReference type="PANTHER" id="PTHR30069:SF29">
    <property type="entry name" value="HEMOGLOBIN AND HEMOGLOBIN-HAPTOGLOBIN-BINDING PROTEIN 1-RELATED"/>
    <property type="match status" value="1"/>
</dbReference>
<evidence type="ECO:0000256" key="1">
    <source>
        <dbReference type="ARBA" id="ARBA00004571"/>
    </source>
</evidence>
<comment type="caution">
    <text evidence="14">The sequence shown here is derived from an EMBL/GenBank/DDBJ whole genome shotgun (WGS) entry which is preliminary data.</text>
</comment>
<dbReference type="InterPro" id="IPR000531">
    <property type="entry name" value="Beta-barrel_TonB"/>
</dbReference>
<name>A0ABS3M2A9_9BACT</name>
<dbReference type="SUPFAM" id="SSF56935">
    <property type="entry name" value="Porins"/>
    <property type="match status" value="1"/>
</dbReference>
<dbReference type="RefSeq" id="WP_107581521.1">
    <property type="nucleotide sequence ID" value="NZ_JAERMS010000001.1"/>
</dbReference>
<dbReference type="InterPro" id="IPR039426">
    <property type="entry name" value="TonB-dep_rcpt-like"/>
</dbReference>
<dbReference type="Gene3D" id="2.170.130.10">
    <property type="entry name" value="TonB-dependent receptor, plug domain"/>
    <property type="match status" value="1"/>
</dbReference>
<proteinExistence type="inferred from homology"/>
<dbReference type="Proteomes" id="UP000664265">
    <property type="component" value="Unassembled WGS sequence"/>
</dbReference>
<evidence type="ECO:0000256" key="3">
    <source>
        <dbReference type="ARBA" id="ARBA00022452"/>
    </source>
</evidence>
<gene>
    <name evidence="14" type="ORF">JHU38_00650</name>
</gene>
<keyword evidence="5" id="KW-0732">Signal</keyword>
<keyword evidence="8 14" id="KW-0675">Receptor</keyword>
<organism evidence="14 15">
    <name type="scientific">Prevotella illustrans</name>
    <dbReference type="NCBI Taxonomy" id="2800387"/>
    <lineage>
        <taxon>Bacteria</taxon>
        <taxon>Pseudomonadati</taxon>
        <taxon>Bacteroidota</taxon>
        <taxon>Bacteroidia</taxon>
        <taxon>Bacteroidales</taxon>
        <taxon>Prevotellaceae</taxon>
        <taxon>Prevotella</taxon>
    </lineage>
</organism>
<comment type="similarity">
    <text evidence="10 11">Belongs to the TonB-dependent receptor family.</text>
</comment>
<keyword evidence="4 10" id="KW-0812">Transmembrane</keyword>
<dbReference type="InterPro" id="IPR036942">
    <property type="entry name" value="Beta-barrel_TonB_sf"/>
</dbReference>
<reference evidence="14 15" key="1">
    <citation type="submission" date="2021-01" db="EMBL/GenBank/DDBJ databases">
        <title>Prevotella A2931 sp. nov.</title>
        <authorList>
            <person name="Buhl M."/>
            <person name="Oberhettinger P."/>
        </authorList>
    </citation>
    <scope>NUCLEOTIDE SEQUENCE [LARGE SCALE GENOMIC DNA]</scope>
    <source>
        <strain evidence="14 15">A2931</strain>
    </source>
</reference>
<sequence length="694" mass="77502">MYKTIFNKRGSLRFKQFSNHGYALFSCLGREVLVGTLSVATLTYAKADGISNDMAKVTSDSVYSWQKTLDEVQVTGSRAPLTLSQQARMVTVLSREDIQAAPVQSVNDLLKYAVGVDVRQRGAIGAQTDISVRGGNHEQITVLLNGINICDPQTGHNVADFPVDISEIERIEVLEGPAARVYGTSSLLGAINIVTKTPRQSGLSVHAEGGSFGYLSVGGRANMARGKWNNQLSAGYARSDGYTRNKQGKLNTDYERTRAFYQGNYTDDDLIVSWHAGMSLKDFGSSTFYSPKFDNQFEHTFKSFTALQAETRHGRVRFRPAVYWNHQYDRFELLRGDDARTGKIPFNYHRTDVMGVNLNAYVDWSLGRTAVAAELRNEDLVSTNLGEPLHQPRPIHGTGRLYKKGLNRTGTQFILEHNVLLDRLTLSGGIVAAKNSWGERPMHVYPSLDASLRVADGLKVYASYNTSLRMPSVTELYYSKGGHLADPNLKPEELAALEAGVRYASNAVTASASVFHNHHTNLIDWISDGTKDETGTLVWKSVNFGKINAVGLEAQMKLDTWQLLRGQRLLRELSLSYCYIQQHHDEPSDIQSLYALEYLKNKFVANARLQLWRQLELSLHYRLQHRTGSYKDLAGESHRYGTYGLLDGKLQWTTPAWNVYLEGNNLTCRKFVDIGNVPQPGLWIVAGAAIQMNL</sequence>
<evidence type="ECO:0000256" key="11">
    <source>
        <dbReference type="RuleBase" id="RU003357"/>
    </source>
</evidence>
<evidence type="ECO:0000256" key="5">
    <source>
        <dbReference type="ARBA" id="ARBA00022729"/>
    </source>
</evidence>
<accession>A0ABS3M2A9</accession>
<dbReference type="PROSITE" id="PS52016">
    <property type="entry name" value="TONB_DEPENDENT_REC_3"/>
    <property type="match status" value="1"/>
</dbReference>
<keyword evidence="3 10" id="KW-1134">Transmembrane beta strand</keyword>
<protein>
    <submittedName>
        <fullName evidence="14">TonB-dependent receptor</fullName>
    </submittedName>
</protein>
<dbReference type="Pfam" id="PF00593">
    <property type="entry name" value="TonB_dep_Rec_b-barrel"/>
    <property type="match status" value="1"/>
</dbReference>
<keyword evidence="7 10" id="KW-0472">Membrane</keyword>
<evidence type="ECO:0000259" key="12">
    <source>
        <dbReference type="Pfam" id="PF00593"/>
    </source>
</evidence>
<evidence type="ECO:0000313" key="15">
    <source>
        <dbReference type="Proteomes" id="UP000664265"/>
    </source>
</evidence>
<keyword evidence="15" id="KW-1185">Reference proteome</keyword>
<evidence type="ECO:0000256" key="9">
    <source>
        <dbReference type="ARBA" id="ARBA00023237"/>
    </source>
</evidence>
<evidence type="ECO:0000256" key="4">
    <source>
        <dbReference type="ARBA" id="ARBA00022692"/>
    </source>
</evidence>
<feature type="domain" description="TonB-dependent receptor-like beta-barrel" evidence="12">
    <location>
        <begin position="222"/>
        <end position="666"/>
    </location>
</feature>
<dbReference type="InterPro" id="IPR012910">
    <property type="entry name" value="Plug_dom"/>
</dbReference>
<dbReference type="PANTHER" id="PTHR30069">
    <property type="entry name" value="TONB-DEPENDENT OUTER MEMBRANE RECEPTOR"/>
    <property type="match status" value="1"/>
</dbReference>
<evidence type="ECO:0000256" key="8">
    <source>
        <dbReference type="ARBA" id="ARBA00023170"/>
    </source>
</evidence>
<evidence type="ECO:0000259" key="13">
    <source>
        <dbReference type="Pfam" id="PF07715"/>
    </source>
</evidence>
<evidence type="ECO:0000256" key="6">
    <source>
        <dbReference type="ARBA" id="ARBA00023077"/>
    </source>
</evidence>
<keyword evidence="9 10" id="KW-0998">Cell outer membrane</keyword>
<dbReference type="Gene3D" id="2.40.170.20">
    <property type="entry name" value="TonB-dependent receptor, beta-barrel domain"/>
    <property type="match status" value="1"/>
</dbReference>
<evidence type="ECO:0000256" key="2">
    <source>
        <dbReference type="ARBA" id="ARBA00022448"/>
    </source>
</evidence>
<keyword evidence="6 11" id="KW-0798">TonB box</keyword>
<keyword evidence="2 10" id="KW-0813">Transport</keyword>
<dbReference type="Pfam" id="PF07715">
    <property type="entry name" value="Plug"/>
    <property type="match status" value="1"/>
</dbReference>
<evidence type="ECO:0000256" key="7">
    <source>
        <dbReference type="ARBA" id="ARBA00023136"/>
    </source>
</evidence>
<dbReference type="EMBL" id="JAERMS010000001">
    <property type="protein sequence ID" value="MBO1362303.1"/>
    <property type="molecule type" value="Genomic_DNA"/>
</dbReference>
<dbReference type="InterPro" id="IPR037066">
    <property type="entry name" value="Plug_dom_sf"/>
</dbReference>
<dbReference type="PROSITE" id="PS51257">
    <property type="entry name" value="PROKAR_LIPOPROTEIN"/>
    <property type="match status" value="1"/>
</dbReference>
<comment type="subcellular location">
    <subcellularLocation>
        <location evidence="1 10">Cell outer membrane</location>
        <topology evidence="1 10">Multi-pass membrane protein</topology>
    </subcellularLocation>
</comment>
<evidence type="ECO:0000313" key="14">
    <source>
        <dbReference type="EMBL" id="MBO1362303.1"/>
    </source>
</evidence>
<feature type="domain" description="TonB-dependent receptor plug" evidence="13">
    <location>
        <begin position="84"/>
        <end position="189"/>
    </location>
</feature>
<evidence type="ECO:0000256" key="10">
    <source>
        <dbReference type="PROSITE-ProRule" id="PRU01360"/>
    </source>
</evidence>